<feature type="compositionally biased region" description="Basic residues" evidence="1">
    <location>
        <begin position="123"/>
        <end position="141"/>
    </location>
</feature>
<dbReference type="Proteomes" id="UP001341281">
    <property type="component" value="Chromosome 10"/>
</dbReference>
<dbReference type="EMBL" id="CP144754">
    <property type="protein sequence ID" value="WVZ96308.1"/>
    <property type="molecule type" value="Genomic_DNA"/>
</dbReference>
<sequence length="246" mass="25936">MQATQPRGLPFSFLACGKTRLLLSGSPPLPPRRPLRPPTSAARPSSGTAAGASSSQIRRRGLLLGLDPRPAGSLPRLPPIRFGPVRIRRGRASLCTAASSTGHGCGGGLLWPSVLQIRGPPGVRRHAPGVSSRRRCMRTRGTRPGARLLGPRGGGPGFLWRQAACRPASVPATTAEMSRFDQMPKKSNDGTEGVETKGLFGNKVLAHCGTGSGGATPWLSCDIKAEIGRGRHVARGFARAEPTHEW</sequence>
<organism evidence="2 3">
    <name type="scientific">Paspalum notatum var. saurae</name>
    <dbReference type="NCBI Taxonomy" id="547442"/>
    <lineage>
        <taxon>Eukaryota</taxon>
        <taxon>Viridiplantae</taxon>
        <taxon>Streptophyta</taxon>
        <taxon>Embryophyta</taxon>
        <taxon>Tracheophyta</taxon>
        <taxon>Spermatophyta</taxon>
        <taxon>Magnoliopsida</taxon>
        <taxon>Liliopsida</taxon>
        <taxon>Poales</taxon>
        <taxon>Poaceae</taxon>
        <taxon>PACMAD clade</taxon>
        <taxon>Panicoideae</taxon>
        <taxon>Andropogonodae</taxon>
        <taxon>Paspaleae</taxon>
        <taxon>Paspalinae</taxon>
        <taxon>Paspalum</taxon>
    </lineage>
</organism>
<protein>
    <submittedName>
        <fullName evidence="2">Uncharacterized protein</fullName>
    </submittedName>
</protein>
<reference evidence="2 3" key="1">
    <citation type="submission" date="2024-02" db="EMBL/GenBank/DDBJ databases">
        <title>High-quality chromosome-scale genome assembly of Pensacola bahiagrass (Paspalum notatum Flugge var. saurae).</title>
        <authorList>
            <person name="Vega J.M."/>
            <person name="Podio M."/>
            <person name="Orjuela J."/>
            <person name="Siena L.A."/>
            <person name="Pessino S.C."/>
            <person name="Combes M.C."/>
            <person name="Mariac C."/>
            <person name="Albertini E."/>
            <person name="Pupilli F."/>
            <person name="Ortiz J.P.A."/>
            <person name="Leblanc O."/>
        </authorList>
    </citation>
    <scope>NUCLEOTIDE SEQUENCE [LARGE SCALE GENOMIC DNA]</scope>
    <source>
        <strain evidence="2">R1</strain>
        <tissue evidence="2">Leaf</tissue>
    </source>
</reference>
<name>A0AAQ3URU6_PASNO</name>
<feature type="region of interest" description="Disordered" evidence="1">
    <location>
        <begin position="24"/>
        <end position="58"/>
    </location>
</feature>
<accession>A0AAQ3URU6</accession>
<feature type="region of interest" description="Disordered" evidence="1">
    <location>
        <begin position="122"/>
        <end position="153"/>
    </location>
</feature>
<evidence type="ECO:0000313" key="3">
    <source>
        <dbReference type="Proteomes" id="UP001341281"/>
    </source>
</evidence>
<keyword evidence="3" id="KW-1185">Reference proteome</keyword>
<gene>
    <name evidence="2" type="ORF">U9M48_041964</name>
</gene>
<feature type="compositionally biased region" description="Low complexity" evidence="1">
    <location>
        <begin position="38"/>
        <end position="55"/>
    </location>
</feature>
<dbReference type="AlphaFoldDB" id="A0AAQ3URU6"/>
<evidence type="ECO:0000256" key="1">
    <source>
        <dbReference type="SAM" id="MobiDB-lite"/>
    </source>
</evidence>
<evidence type="ECO:0000313" key="2">
    <source>
        <dbReference type="EMBL" id="WVZ96308.1"/>
    </source>
</evidence>
<proteinExistence type="predicted"/>